<protein>
    <submittedName>
        <fullName evidence="1">Rrf2 family transcriptional regulator</fullName>
    </submittedName>
</protein>
<organism evidence="1 2">
    <name type="scientific">Eiseniibacteriota bacterium</name>
    <dbReference type="NCBI Taxonomy" id="2212470"/>
    <lineage>
        <taxon>Bacteria</taxon>
        <taxon>Candidatus Eiseniibacteriota</taxon>
    </lineage>
</organism>
<dbReference type="Proteomes" id="UP000748308">
    <property type="component" value="Unassembled WGS sequence"/>
</dbReference>
<dbReference type="Gene3D" id="1.10.10.10">
    <property type="entry name" value="Winged helix-like DNA-binding domain superfamily/Winged helix DNA-binding domain"/>
    <property type="match status" value="1"/>
</dbReference>
<dbReference type="PROSITE" id="PS01332">
    <property type="entry name" value="HTH_RRF2_1"/>
    <property type="match status" value="1"/>
</dbReference>
<gene>
    <name evidence="1" type="ORF">FJY75_07335</name>
</gene>
<dbReference type="PANTHER" id="PTHR33221:SF15">
    <property type="entry name" value="HTH-TYPE TRANSCRIPTIONAL REGULATOR YWGB-RELATED"/>
    <property type="match status" value="1"/>
</dbReference>
<name>A0A937X9F9_UNCEI</name>
<sequence>MLRVSEAANLAIHALAYLGAAPEDAHVPVGEIARGLRRSPTHLAKVLHRLARAGLVGSARGLRGGYRLERAAAAIPVLEILEAVDGKLVEEGCILGESICDRGACVFRGLQRDILDQT</sequence>
<evidence type="ECO:0000313" key="1">
    <source>
        <dbReference type="EMBL" id="MBM3317650.1"/>
    </source>
</evidence>
<reference evidence="1" key="1">
    <citation type="submission" date="2019-03" db="EMBL/GenBank/DDBJ databases">
        <title>Lake Tanganyika Metagenome-Assembled Genomes (MAGs).</title>
        <authorList>
            <person name="Tran P."/>
        </authorList>
    </citation>
    <scope>NUCLEOTIDE SEQUENCE</scope>
    <source>
        <strain evidence="1">M_DeepCast_400m_m2_100</strain>
    </source>
</reference>
<dbReference type="PANTHER" id="PTHR33221">
    <property type="entry name" value="WINGED HELIX-TURN-HELIX TRANSCRIPTIONAL REGULATOR, RRF2 FAMILY"/>
    <property type="match status" value="1"/>
</dbReference>
<dbReference type="EMBL" id="VGIY01000158">
    <property type="protein sequence ID" value="MBM3317650.1"/>
    <property type="molecule type" value="Genomic_DNA"/>
</dbReference>
<dbReference type="SUPFAM" id="SSF46785">
    <property type="entry name" value="Winged helix' DNA-binding domain"/>
    <property type="match status" value="1"/>
</dbReference>
<dbReference type="GO" id="GO:0003700">
    <property type="term" value="F:DNA-binding transcription factor activity"/>
    <property type="evidence" value="ECO:0007669"/>
    <property type="project" value="TreeGrafter"/>
</dbReference>
<dbReference type="InterPro" id="IPR036388">
    <property type="entry name" value="WH-like_DNA-bd_sf"/>
</dbReference>
<evidence type="ECO:0000313" key="2">
    <source>
        <dbReference type="Proteomes" id="UP000748308"/>
    </source>
</evidence>
<dbReference type="InterPro" id="IPR036390">
    <property type="entry name" value="WH_DNA-bd_sf"/>
</dbReference>
<dbReference type="PROSITE" id="PS51197">
    <property type="entry name" value="HTH_RRF2_2"/>
    <property type="match status" value="1"/>
</dbReference>
<dbReference type="NCBIfam" id="TIGR00738">
    <property type="entry name" value="rrf2_super"/>
    <property type="match status" value="1"/>
</dbReference>
<dbReference type="GO" id="GO:0005829">
    <property type="term" value="C:cytosol"/>
    <property type="evidence" value="ECO:0007669"/>
    <property type="project" value="TreeGrafter"/>
</dbReference>
<dbReference type="AlphaFoldDB" id="A0A937X9F9"/>
<comment type="caution">
    <text evidence="1">The sequence shown here is derived from an EMBL/GenBank/DDBJ whole genome shotgun (WGS) entry which is preliminary data.</text>
</comment>
<dbReference type="InterPro" id="IPR000944">
    <property type="entry name" value="Tscrpt_reg_Rrf2"/>
</dbReference>
<feature type="non-terminal residue" evidence="1">
    <location>
        <position position="118"/>
    </location>
</feature>
<accession>A0A937X9F9</accession>
<dbReference type="Pfam" id="PF02082">
    <property type="entry name" value="Rrf2"/>
    <property type="match status" value="1"/>
</dbReference>
<proteinExistence type="predicted"/>
<dbReference type="InterPro" id="IPR030489">
    <property type="entry name" value="TR_Rrf2-type_CS"/>
</dbReference>